<keyword evidence="9 11" id="KW-0472">Membrane</keyword>
<comment type="subcellular location">
    <subcellularLocation>
        <location evidence="1">Membrane</location>
        <topology evidence="1">Multi-pass membrane protein</topology>
    </subcellularLocation>
</comment>
<evidence type="ECO:0000256" key="1">
    <source>
        <dbReference type="ARBA" id="ARBA00004141"/>
    </source>
</evidence>
<keyword evidence="4 11" id="KW-0812">Transmembrane</keyword>
<reference evidence="13 14" key="1">
    <citation type="submission" date="2020-09" db="EMBL/GenBank/DDBJ databases">
        <authorList>
            <person name="Ashkenazy H."/>
        </authorList>
    </citation>
    <scope>NUCLEOTIDE SEQUENCE [LARGE SCALE GENOMIC DNA]</scope>
    <source>
        <strain evidence="14">cv. Cdm-0</strain>
    </source>
</reference>
<dbReference type="InterPro" id="IPR027417">
    <property type="entry name" value="P-loop_NTPase"/>
</dbReference>
<evidence type="ECO:0000256" key="9">
    <source>
        <dbReference type="ARBA" id="ARBA00023136"/>
    </source>
</evidence>
<evidence type="ECO:0000256" key="6">
    <source>
        <dbReference type="ARBA" id="ARBA00022741"/>
    </source>
</evidence>
<feature type="domain" description="ABC transporter" evidence="12">
    <location>
        <begin position="2176"/>
        <end position="2421"/>
    </location>
</feature>
<dbReference type="GO" id="GO:0005886">
    <property type="term" value="C:plasma membrane"/>
    <property type="evidence" value="ECO:0007669"/>
    <property type="project" value="UniProtKB-ARBA"/>
</dbReference>
<feature type="transmembrane region" description="Helical" evidence="11">
    <location>
        <begin position="735"/>
        <end position="760"/>
    </location>
</feature>
<sequence>MTMSQTDGVEFASRNTNENGHDDDDQLRSQWVAIERSPTFERITTALFCKRDEKGKKSQRRVMDVSKLDDLDRRLFIDDLIRHVENDNHVLLQKIRKRIDEAGIDLPKIEARFSDLFVEAECEVVYGKPIPTLWNAISSKLSRFMCSNQAKKISILKGVSGIIRPKRMTLLLGPPGCGKTTLLLALSGRLDPSLKTRGDISYNGHLFSEFVPEKTSSYVSQNDLHIPELSVRETLDFSGCFQGTGSRLEMTKEISRREKLKGIVPDPDIDAYMKAASIEGSKTNLQTDYILKILGLTICADTRVGDASRPGISGGQKRRLTTGEMIVGPIKTLFMDEISNGLDSSTTFQILSCLQQFARLSEGTILVSLLQPAPETFELFDDLILMGEGKIIYHGPRDFVCSFFEDCGFKCPNRKSVAEFLQEVISRKDQEQYWCHIEKTYCYVSIESFIEKLKKSDLGLELQDRLSKTYDKSQTQKDGLCFRKYSLSNWDMLKACSRREFLLMKRNSFVYVFKSGLLIFIGFIAMTVYLRTGSTRDSLHANYLMGSLFFSLFKLLADGLPELTLTISRIAVFCKQKELYFYPAWAYAIPSAILKIPISFLESFLWTMLTYYVIGYSPEMGRFIRQFLILFALHLSCISMFRAIAAVFRDFVVATTVGSISIVLLSVFGGFIVRKPSMPSWLEWGFWLSPLSYAEIGLTANEFFAPRWGKITSENRTLGEQVLDARGLNFGNQSYWNAFGALIGFTLFFNTVFALALTFLKTSQRSRVIVSHEKNTQSSENDSKIASRFKNALPFEPLTFTFQDVQYIIETPQGKKLQLLSGVTGAFKPGVLTALMGVSGAGKTTLLDVLSGRKTFGDIKGQIEVGGYVKVQDTFSRVSGYCEQFDIHSPNLTVQESLKYSAWLRLTSNISSETKCAIVNEVLETIELEEIKDSIVGIPGISGLTTEQRKRLTIAVELVSNPSIIFMDEPTTGLDARAAAIVMRAVKNIAETGRTVVCTIHQPSIDIFEAFDELILMKNGGKIIYYGPLGQHSSKVIEYFMRIHGVPKLKENSNPATWILDITSKSSEDKLGVDLAQMYEESTLFKENKMVIEQTRCTSLGSERLILSSRYAQTSWEQFKACLWKQHLSYWRNPSYNLTRIIFMSFTCMLCGILFWQKAKEINNQQDLFNVFGSMFTVVLFSGINNCSTVLFSVATERNVFYRERFSRMYNSWAYSLAQVLVEIPYSLFQSIVYVIIVYPMVGYHWSVFKVFWSFYSIFCTLLIFNYFGMLLVVVTPNVHIAFTLRSSFYAIVNLFAGYVMPKPNIPRWWIWMYYLSPTSWVLNGLLTSQYGDMEKEILAFGEKKKVSDFLEDYFGYRYDSLALVAVVLIAFPILLASLFAFFIDGVEFASRNNLENGDGDQVRSQWVAIERSPTCKRITTALFCKRDEQGKRSQRRVMDVSKLEDLDRRLFIDELIRHVENDNRVLLQKIRTRTDEVGIDLPKIEVRFSDLFVEAECEVVHGKPIPTLWNAIASKLSRFTFSKQEDKISILKGVSGIIRPKRMTLLLGPPGCGKTTLLLALSGRLDPSLKTRGEVSYNGHLFSEFVPEKTSSYVSQNDLHIPELSVRETLDFSGCFQGAGSRLEMMKEISRREKLKGIVPDPDIDAYMKAASIEGSKTNLQTDYILKILGLTICADTRVGDASRPGISGGQKRRLTTGEMIVGPIKTLFMDEISNGLDSSTTFQILSCLQQFARLSEGTILVSLLQPAPETFELFDDLILMGEGKIIYHGPRDFICSFFEDCGFKCPQRKSVAEFLQEVISRKDQEQYWCHRDKPYSYVSIDSFIEKFKKSDLGLQLQDELSKTYDKSQTQKDGLCFRKYSLSNWDMFKACSRREFLLMKRNSFVYVFKSGLLIFIGSIAMTVYLRTGSTRDSLHANYLMGSLFFSLIKLLADGLPELTLTVSRIAVFCKQKELYFYPAWAYAIPSAILKIPISFLESFLWTMLTYYVIGYSPEAGRFIRQVLILFALHLSCISMFRAIGAVFRDFDVATTIGSISIVLLSVFGGFIVRKPSMPSWLEWGFWLSPLSYAEIGLTSNEFFAPRWRKMTSENRTLGEQVLDARGLNFGNQSYWNAFGALIGFTLFFNTVFALALTFLKTSQRSRVIVSHDKNTQSSEKDSKIASHSKNALPFEPLTFTFQDVQYFIETPQGKKLQLLSDVTGAFKPGVLTALMGVSGAGKTTLLDVLSGRKTRGDIKGQIEVGGYVKVQDTFSRVSGYCEQFDIHSPNLTVQESLKYSAWLRLPCNISSETKSAIVNEVLETIELEEIKDSLVGVPGISGVTAEQRKRLTIAVELVSNPSIIFMDEPTTGLDARAAAIVMRAVKNIAETGRTVVCTIHQPSIDIFEAFDELILMKNGGKIIYYGPLGQHSSKVIEYFMSIPGVPKLKENFNPATWILDITSKSSEDKLGVDLAHIYEESTLFKENKMVIEQTRCTSLGSERLILSSRYAQTSWEQFKACLWKQHLSYWRNPSYNLTRIIFMCFTCMLCGILFLQKAKEINNQQDLFNVFGSMFTVVLFSGINNCSTVIFCVATERNVFYRERFSRMYNSWAYSLAQVVVEIPYSLFQSIIYVIIVYPMVGYHWSVYKVFWSFYSIFCSLLIFNYFGMLLVVVTPNVHIAFTLRSSFYAIVNLFAGYVMPKPNIPRWWIWMYYLSPTSWVLNGLLTSQYGDMEKEILAFGEKKKVSAFLEDYFGYRYDSLALVAVVLIAFPILLASLFAFFIGKLNFQKK</sequence>
<dbReference type="Proteomes" id="UP000516314">
    <property type="component" value="Chromosome 4"/>
</dbReference>
<evidence type="ECO:0000256" key="3">
    <source>
        <dbReference type="ARBA" id="ARBA00022448"/>
    </source>
</evidence>
<dbReference type="EMBL" id="LR881469">
    <property type="protein sequence ID" value="CAD5327981.1"/>
    <property type="molecule type" value="Genomic_DNA"/>
</dbReference>
<feature type="transmembrane region" description="Helical" evidence="11">
    <location>
        <begin position="1884"/>
        <end position="1906"/>
    </location>
</feature>
<dbReference type="Gene3D" id="3.40.50.300">
    <property type="entry name" value="P-loop containing nucleotide triphosphate hydrolases"/>
    <property type="match status" value="4"/>
</dbReference>
<keyword evidence="7" id="KW-0067">ATP-binding</keyword>
<dbReference type="Pfam" id="PF08370">
    <property type="entry name" value="PDR_assoc"/>
    <property type="match status" value="2"/>
</dbReference>
<dbReference type="InterPro" id="IPR034003">
    <property type="entry name" value="ABCG_PDR_2"/>
</dbReference>
<dbReference type="FunFam" id="3.40.50.300:FF:000532">
    <property type="entry name" value="ABC transporter G family member 34"/>
    <property type="match status" value="2"/>
</dbReference>
<feature type="transmembrane region" description="Helical" evidence="11">
    <location>
        <begin position="2738"/>
        <end position="2760"/>
    </location>
</feature>
<evidence type="ECO:0000256" key="4">
    <source>
        <dbReference type="ARBA" id="ARBA00022692"/>
    </source>
</evidence>
<feature type="region of interest" description="Disordered" evidence="10">
    <location>
        <begin position="1"/>
        <end position="26"/>
    </location>
</feature>
<evidence type="ECO:0000256" key="7">
    <source>
        <dbReference type="ARBA" id="ARBA00022840"/>
    </source>
</evidence>
<dbReference type="SMART" id="SM00382">
    <property type="entry name" value="AAA"/>
    <property type="match status" value="4"/>
</dbReference>
<feature type="transmembrane region" description="Helical" evidence="11">
    <location>
        <begin position="1281"/>
        <end position="1302"/>
    </location>
</feature>
<feature type="transmembrane region" description="Helical" evidence="11">
    <location>
        <begin position="2003"/>
        <end position="2024"/>
    </location>
</feature>
<feature type="compositionally biased region" description="Polar residues" evidence="10">
    <location>
        <begin position="1"/>
        <end position="18"/>
    </location>
</feature>
<protein>
    <submittedName>
        <fullName evidence="13">(thale cress) hypothetical protein</fullName>
    </submittedName>
</protein>
<keyword evidence="5" id="KW-0677">Repeat</keyword>
<dbReference type="CDD" id="cd03232">
    <property type="entry name" value="ABCG_PDR_domain2"/>
    <property type="match status" value="2"/>
</dbReference>
<feature type="transmembrane region" description="Helical" evidence="11">
    <location>
        <begin position="1309"/>
        <end position="1327"/>
    </location>
</feature>
<evidence type="ECO:0000256" key="2">
    <source>
        <dbReference type="ARBA" id="ARBA00006012"/>
    </source>
</evidence>
<evidence type="ECO:0000256" key="10">
    <source>
        <dbReference type="SAM" id="MobiDB-lite"/>
    </source>
</evidence>
<evidence type="ECO:0000259" key="12">
    <source>
        <dbReference type="PROSITE" id="PS50893"/>
    </source>
</evidence>
<feature type="transmembrane region" description="Helical" evidence="11">
    <location>
        <begin position="1138"/>
        <end position="1156"/>
    </location>
</feature>
<dbReference type="InterPro" id="IPR013525">
    <property type="entry name" value="ABC2_TM"/>
</dbReference>
<dbReference type="PROSITE" id="PS50893">
    <property type="entry name" value="ABC_TRANSPORTER_2"/>
    <property type="match status" value="4"/>
</dbReference>
<comment type="similarity">
    <text evidence="2">Belongs to the ABC transporter superfamily. ABCG family. PDR (TC 3.A.1.205) subfamily.</text>
</comment>
<feature type="transmembrane region" description="Helical" evidence="11">
    <location>
        <begin position="2544"/>
        <end position="2568"/>
    </location>
</feature>
<dbReference type="FunFam" id="3.40.50.300:FF:000157">
    <property type="entry name" value="ABC transporter G family member 34"/>
    <property type="match status" value="2"/>
</dbReference>
<feature type="transmembrane region" description="Helical" evidence="11">
    <location>
        <begin position="2627"/>
        <end position="2651"/>
    </location>
</feature>
<feature type="domain" description="ABC transporter" evidence="12">
    <location>
        <begin position="800"/>
        <end position="1045"/>
    </location>
</feature>
<organism evidence="13 14">
    <name type="scientific">Arabidopsis thaliana</name>
    <name type="common">Mouse-ear cress</name>
    <dbReference type="NCBI Taxonomy" id="3702"/>
    <lineage>
        <taxon>Eukaryota</taxon>
        <taxon>Viridiplantae</taxon>
        <taxon>Streptophyta</taxon>
        <taxon>Embryophyta</taxon>
        <taxon>Tracheophyta</taxon>
        <taxon>Spermatophyta</taxon>
        <taxon>Magnoliopsida</taxon>
        <taxon>eudicotyledons</taxon>
        <taxon>Gunneridae</taxon>
        <taxon>Pentapetalae</taxon>
        <taxon>rosids</taxon>
        <taxon>malvids</taxon>
        <taxon>Brassicales</taxon>
        <taxon>Brassicaceae</taxon>
        <taxon>Camelineae</taxon>
        <taxon>Arabidopsis</taxon>
    </lineage>
</organism>
<feature type="transmembrane region" description="Helical" evidence="11">
    <location>
        <begin position="1251"/>
        <end position="1275"/>
    </location>
</feature>
<keyword evidence="3" id="KW-0813">Transport</keyword>
<dbReference type="InterPro" id="IPR013581">
    <property type="entry name" value="PDR_assoc"/>
</dbReference>
<gene>
    <name evidence="13" type="ORF">AT9943_LOCUS15660</name>
</gene>
<feature type="transmembrane region" description="Helical" evidence="11">
    <location>
        <begin position="1213"/>
        <end position="1239"/>
    </location>
</feature>
<feature type="transmembrane region" description="Helical" evidence="11">
    <location>
        <begin position="2030"/>
        <end position="2049"/>
    </location>
</feature>
<accession>A0A7G2F0W1</accession>
<keyword evidence="6" id="KW-0547">Nucleotide-binding</keyword>
<dbReference type="GO" id="GO:0140359">
    <property type="term" value="F:ABC-type transporter activity"/>
    <property type="evidence" value="ECO:0007669"/>
    <property type="project" value="InterPro"/>
</dbReference>
<dbReference type="PANTHER" id="PTHR19241">
    <property type="entry name" value="ATP-BINDING CASSETTE TRANSPORTER"/>
    <property type="match status" value="1"/>
</dbReference>
<name>A0A7G2F0W1_ARATH</name>
<dbReference type="InterPro" id="IPR003439">
    <property type="entry name" value="ABC_transporter-like_ATP-bd"/>
</dbReference>
<feature type="transmembrane region" description="Helical" evidence="11">
    <location>
        <begin position="2514"/>
        <end position="2532"/>
    </location>
</feature>
<feature type="transmembrane region" description="Helical" evidence="11">
    <location>
        <begin position="2657"/>
        <end position="2678"/>
    </location>
</feature>
<evidence type="ECO:0000256" key="11">
    <source>
        <dbReference type="SAM" id="Phobius"/>
    </source>
</evidence>
<evidence type="ECO:0000256" key="5">
    <source>
        <dbReference type="ARBA" id="ARBA00022737"/>
    </source>
</evidence>
<evidence type="ECO:0000313" key="13">
    <source>
        <dbReference type="EMBL" id="CAD5327981.1"/>
    </source>
</evidence>
<feature type="transmembrane region" description="Helical" evidence="11">
    <location>
        <begin position="651"/>
        <end position="673"/>
    </location>
</feature>
<feature type="transmembrane region" description="Helical" evidence="11">
    <location>
        <begin position="509"/>
        <end position="529"/>
    </location>
</feature>
<feature type="transmembrane region" description="Helical" evidence="11">
    <location>
        <begin position="1168"/>
        <end position="1193"/>
    </location>
</feature>
<feature type="transmembrane region" description="Helical" evidence="11">
    <location>
        <begin position="626"/>
        <end position="645"/>
    </location>
</feature>
<feature type="transmembrane region" description="Helical" evidence="11">
    <location>
        <begin position="2111"/>
        <end position="2136"/>
    </location>
</feature>
<dbReference type="GO" id="GO:0005524">
    <property type="term" value="F:ATP binding"/>
    <property type="evidence" value="ECO:0007669"/>
    <property type="project" value="UniProtKB-KW"/>
</dbReference>
<dbReference type="InterPro" id="IPR003593">
    <property type="entry name" value="AAA+_ATPase"/>
</dbReference>
<feature type="domain" description="ABC transporter" evidence="12">
    <location>
        <begin position="1515"/>
        <end position="1789"/>
    </location>
</feature>
<dbReference type="SUPFAM" id="SSF52540">
    <property type="entry name" value="P-loop containing nucleoside triphosphate hydrolases"/>
    <property type="match status" value="4"/>
</dbReference>
<feature type="transmembrane region" description="Helical" evidence="11">
    <location>
        <begin position="2588"/>
        <end position="2615"/>
    </location>
</feature>
<dbReference type="Pfam" id="PF00005">
    <property type="entry name" value="ABC_tran"/>
    <property type="match status" value="4"/>
</dbReference>
<dbReference type="GO" id="GO:0016887">
    <property type="term" value="F:ATP hydrolysis activity"/>
    <property type="evidence" value="ECO:0007669"/>
    <property type="project" value="InterPro"/>
</dbReference>
<keyword evidence="8 11" id="KW-1133">Transmembrane helix</keyword>
<dbReference type="InterPro" id="IPR043926">
    <property type="entry name" value="ABCG_dom"/>
</dbReference>
<evidence type="ECO:0000313" key="14">
    <source>
        <dbReference type="Proteomes" id="UP000516314"/>
    </source>
</evidence>
<dbReference type="Pfam" id="PF01061">
    <property type="entry name" value="ABC2_membrane"/>
    <property type="match status" value="4"/>
</dbReference>
<evidence type="ECO:0000256" key="8">
    <source>
        <dbReference type="ARBA" id="ARBA00022989"/>
    </source>
</evidence>
<feature type="transmembrane region" description="Helical" evidence="11">
    <location>
        <begin position="1362"/>
        <end position="1384"/>
    </location>
</feature>
<dbReference type="Pfam" id="PF19055">
    <property type="entry name" value="ABC2_membrane_7"/>
    <property type="match status" value="2"/>
</dbReference>
<feature type="domain" description="ABC transporter" evidence="12">
    <location>
        <begin position="139"/>
        <end position="413"/>
    </location>
</feature>
<proteinExistence type="inferred from homology"/>